<evidence type="ECO:0000256" key="2">
    <source>
        <dbReference type="ARBA" id="ARBA00008025"/>
    </source>
</evidence>
<keyword evidence="3 6" id="KW-0813">Transport</keyword>
<dbReference type="Proteomes" id="UP000271241">
    <property type="component" value="Unassembled WGS sequence"/>
</dbReference>
<dbReference type="CDD" id="cd09252">
    <property type="entry name" value="AP-3_Mu3_Cterm"/>
    <property type="match status" value="1"/>
</dbReference>
<dbReference type="PRINTS" id="PR00314">
    <property type="entry name" value="CLATHRINADPT"/>
</dbReference>
<dbReference type="InterPro" id="IPR011012">
    <property type="entry name" value="Longin-like_dom_sf"/>
</dbReference>
<dbReference type="InterPro" id="IPR028565">
    <property type="entry name" value="MHD"/>
</dbReference>
<dbReference type="Gene3D" id="3.30.450.60">
    <property type="match status" value="1"/>
</dbReference>
<dbReference type="PROSITE" id="PS51072">
    <property type="entry name" value="MHD"/>
    <property type="match status" value="1"/>
</dbReference>
<dbReference type="PROSITE" id="PS00991">
    <property type="entry name" value="CLAT_ADAPTOR_M_2"/>
    <property type="match status" value="1"/>
</dbReference>
<evidence type="ECO:0000256" key="3">
    <source>
        <dbReference type="ARBA" id="ARBA00022448"/>
    </source>
</evidence>
<evidence type="ECO:0000256" key="4">
    <source>
        <dbReference type="ARBA" id="ARBA00022927"/>
    </source>
</evidence>
<dbReference type="InterPro" id="IPR001392">
    <property type="entry name" value="Clathrin_mu"/>
</dbReference>
<dbReference type="SUPFAM" id="SSF64356">
    <property type="entry name" value="SNARE-like"/>
    <property type="match status" value="1"/>
</dbReference>
<evidence type="ECO:0000259" key="8">
    <source>
        <dbReference type="PROSITE" id="PS51072"/>
    </source>
</evidence>
<dbReference type="InterPro" id="IPR018240">
    <property type="entry name" value="Clathrin_mu_CS"/>
</dbReference>
<dbReference type="PANTHER" id="PTHR10529">
    <property type="entry name" value="AP COMPLEX SUBUNIT MU"/>
    <property type="match status" value="1"/>
</dbReference>
<dbReference type="GO" id="GO:0012505">
    <property type="term" value="C:endomembrane system"/>
    <property type="evidence" value="ECO:0007669"/>
    <property type="project" value="UniProtKB-SubCell"/>
</dbReference>
<evidence type="ECO:0000259" key="7">
    <source>
        <dbReference type="PROSITE" id="PS50859"/>
    </source>
</evidence>
<feature type="domain" description="Longin" evidence="7">
    <location>
        <begin position="54"/>
        <end position="95"/>
    </location>
</feature>
<dbReference type="FunFam" id="3.30.450.60:FF:000002">
    <property type="entry name" value="AP-2 complex subunit mu, putative"/>
    <property type="match status" value="1"/>
</dbReference>
<dbReference type="OrthoDB" id="870at2759"/>
<evidence type="ECO:0000313" key="9">
    <source>
        <dbReference type="EMBL" id="RKP10998.1"/>
    </source>
</evidence>
<dbReference type="InterPro" id="IPR050431">
    <property type="entry name" value="Adaptor_comp_med_subunit"/>
</dbReference>
<dbReference type="InterPro" id="IPR036168">
    <property type="entry name" value="AP2_Mu_C_sf"/>
</dbReference>
<name>A0A4P9XX98_9FUNG</name>
<dbReference type="GO" id="GO:0030131">
    <property type="term" value="C:clathrin adaptor complex"/>
    <property type="evidence" value="ECO:0007669"/>
    <property type="project" value="UniProtKB-UniRule"/>
</dbReference>
<dbReference type="EMBL" id="KZ992430">
    <property type="protein sequence ID" value="RKP10998.1"/>
    <property type="molecule type" value="Genomic_DNA"/>
</dbReference>
<evidence type="ECO:0000256" key="1">
    <source>
        <dbReference type="ARBA" id="ARBA00004308"/>
    </source>
</evidence>
<proteinExistence type="inferred from homology"/>
<dbReference type="PROSITE" id="PS50859">
    <property type="entry name" value="LONGIN"/>
    <property type="match status" value="1"/>
</dbReference>
<comment type="similarity">
    <text evidence="2">Belongs to the synaptobrevin family.</text>
</comment>
<dbReference type="PIRSF" id="PIRSF005992">
    <property type="entry name" value="Clathrin_mu"/>
    <property type="match status" value="1"/>
</dbReference>
<dbReference type="Pfam" id="PF00928">
    <property type="entry name" value="Adap_comp_sub"/>
    <property type="match status" value="1"/>
</dbReference>
<evidence type="ECO:0000256" key="6">
    <source>
        <dbReference type="PIRNR" id="PIRNR005992"/>
    </source>
</evidence>
<organism evidence="9 10">
    <name type="scientific">Thamnocephalis sphaerospora</name>
    <dbReference type="NCBI Taxonomy" id="78915"/>
    <lineage>
        <taxon>Eukaryota</taxon>
        <taxon>Fungi</taxon>
        <taxon>Fungi incertae sedis</taxon>
        <taxon>Zoopagomycota</taxon>
        <taxon>Zoopagomycotina</taxon>
        <taxon>Zoopagomycetes</taxon>
        <taxon>Zoopagales</taxon>
        <taxon>Sigmoideomycetaceae</taxon>
        <taxon>Thamnocephalis</taxon>
    </lineage>
</organism>
<evidence type="ECO:0000256" key="5">
    <source>
        <dbReference type="ARBA" id="ARBA00023136"/>
    </source>
</evidence>
<keyword evidence="5" id="KW-0472">Membrane</keyword>
<keyword evidence="4 6" id="KW-0653">Protein transport</keyword>
<comment type="similarity">
    <text evidence="6">Belongs to the adaptor complexes medium subunit family.</text>
</comment>
<comment type="subcellular location">
    <subcellularLocation>
        <location evidence="1">Endomembrane system</location>
    </subcellularLocation>
</comment>
<feature type="domain" description="MHD" evidence="8">
    <location>
        <begin position="176"/>
        <end position="415"/>
    </location>
</feature>
<reference evidence="10" key="1">
    <citation type="journal article" date="2018" name="Nat. Microbiol.">
        <title>Leveraging single-cell genomics to expand the fungal tree of life.</title>
        <authorList>
            <person name="Ahrendt S.R."/>
            <person name="Quandt C.A."/>
            <person name="Ciobanu D."/>
            <person name="Clum A."/>
            <person name="Salamov A."/>
            <person name="Andreopoulos B."/>
            <person name="Cheng J.F."/>
            <person name="Woyke T."/>
            <person name="Pelin A."/>
            <person name="Henrissat B."/>
            <person name="Reynolds N.K."/>
            <person name="Benny G.L."/>
            <person name="Smith M.E."/>
            <person name="James T.Y."/>
            <person name="Grigoriev I.V."/>
        </authorList>
    </citation>
    <scope>NUCLEOTIDE SEQUENCE [LARGE SCALE GENOMIC DNA]</scope>
    <source>
        <strain evidence="10">RSA 1356</strain>
    </source>
</reference>
<protein>
    <submittedName>
        <fullName evidence="9">Mu homology domain-containing protein</fullName>
    </submittedName>
</protein>
<dbReference type="AlphaFoldDB" id="A0A4P9XX98"/>
<gene>
    <name evidence="9" type="ORF">THASP1DRAFT_27243</name>
</gene>
<dbReference type="GO" id="GO:0006886">
    <property type="term" value="P:intracellular protein transport"/>
    <property type="evidence" value="ECO:0007669"/>
    <property type="project" value="UniProtKB-UniRule"/>
</dbReference>
<keyword evidence="10" id="KW-1185">Reference proteome</keyword>
<accession>A0A4P9XX98</accession>
<dbReference type="Gene3D" id="2.60.40.1170">
    <property type="entry name" value="Mu homology domain, subdomain B"/>
    <property type="match status" value="2"/>
</dbReference>
<dbReference type="SUPFAM" id="SSF49447">
    <property type="entry name" value="Second domain of Mu2 adaptin subunit (ap50) of ap2 adaptor"/>
    <property type="match status" value="1"/>
</dbReference>
<dbReference type="GO" id="GO:0016192">
    <property type="term" value="P:vesicle-mediated transport"/>
    <property type="evidence" value="ECO:0007669"/>
    <property type="project" value="InterPro"/>
</dbReference>
<dbReference type="CDD" id="cd14837">
    <property type="entry name" value="AP3_Mu_N"/>
    <property type="match status" value="1"/>
</dbReference>
<sequence>MDSLYILNASGGVVIEKQLRGSVDRAAVDCFLELVERQDGAMEEVEPVARLYRHTFVHIVRDGLTYLAVLNREVSPMLVLEFLQRVHDIFHDYFGDITEVVLKDNFVTVYMLLEEMSDNGHPLMTEPNALMEIIPPPTVYNRVMSTVASVTNSGEHSPSGNISNLPWRKADVRYKTNEIYFDIIEEINAITDSKGGVVAAEIYGTVVCNCKLSGMPDLSVNFSNPNILDDCSFHPCVRYKMFQTDRVVSFIPPDGQFKLLNYRVNLPYQQLLPVTVLPKLTITQEGEGRLEVALDVRHAGGKSVEDARLTAPLPQRASGVHVSASQGHCQYEPSNKRVCWEIANFSGKPRAPTLSATFHCPEGTAKSGYTGQLDFRIDGYAVSGLRVNGMALYGESYTPYKGVRSVTKSGSYQVRL</sequence>
<evidence type="ECO:0000313" key="10">
    <source>
        <dbReference type="Proteomes" id="UP000271241"/>
    </source>
</evidence>
<dbReference type="InterPro" id="IPR010908">
    <property type="entry name" value="Longin_dom"/>
</dbReference>
<dbReference type="STRING" id="78915.A0A4P9XX98"/>